<dbReference type="Proteomes" id="UP000286482">
    <property type="component" value="Unassembled WGS sequence"/>
</dbReference>
<evidence type="ECO:0000313" key="2">
    <source>
        <dbReference type="EMBL" id="RKF17379.1"/>
    </source>
</evidence>
<dbReference type="PROSITE" id="PS51257">
    <property type="entry name" value="PROKAR_LIPOPROTEIN"/>
    <property type="match status" value="1"/>
</dbReference>
<keyword evidence="3" id="KW-1185">Reference proteome</keyword>
<accession>A0A420E9D9</accession>
<keyword evidence="1" id="KW-0732">Signal</keyword>
<dbReference type="OrthoDB" id="6398264at2"/>
<feature type="signal peptide" evidence="1">
    <location>
        <begin position="1"/>
        <end position="20"/>
    </location>
</feature>
<sequence length="180" mass="19793">MRLLLILTSVVLISACSYNAGISEQKINSYLAEQSGFEQNVGLPGLFNLAIEVDDASVKLGQNDDQRIRLNAAGQMELQSPIQNLDLAVKLHFSAKPRYQADEAAIYLDNPLLEELEVKPAQYQSLINQFLPAISIALGQVLAQYPVYELDSEDKAQALAKDLGKAIHVKPGRIEFELAP</sequence>
<dbReference type="EMBL" id="RAQO01000007">
    <property type="protein sequence ID" value="RKF17379.1"/>
    <property type="molecule type" value="Genomic_DNA"/>
</dbReference>
<proteinExistence type="predicted"/>
<dbReference type="InterPro" id="IPR010835">
    <property type="entry name" value="DUF1439"/>
</dbReference>
<name>A0A420E9D9_9ALTE</name>
<dbReference type="AlphaFoldDB" id="A0A420E9D9"/>
<evidence type="ECO:0000313" key="3">
    <source>
        <dbReference type="Proteomes" id="UP000286482"/>
    </source>
</evidence>
<dbReference type="Gene3D" id="3.15.10.40">
    <property type="entry name" value="Uncharacterised protein PF07273, DUF1439"/>
    <property type="match status" value="1"/>
</dbReference>
<feature type="chain" id="PRO_5019463807" evidence="1">
    <location>
        <begin position="21"/>
        <end position="180"/>
    </location>
</feature>
<evidence type="ECO:0000256" key="1">
    <source>
        <dbReference type="SAM" id="SignalP"/>
    </source>
</evidence>
<gene>
    <name evidence="2" type="ORF">DBZ36_13035</name>
</gene>
<protein>
    <submittedName>
        <fullName evidence="2">DUF1439 domain-containing protein</fullName>
    </submittedName>
</protein>
<dbReference type="Pfam" id="PF07273">
    <property type="entry name" value="DUF1439"/>
    <property type="match status" value="1"/>
</dbReference>
<reference evidence="2 3" key="1">
    <citation type="submission" date="2018-09" db="EMBL/GenBank/DDBJ databases">
        <authorList>
            <person name="Wang Z."/>
        </authorList>
    </citation>
    <scope>NUCLEOTIDE SEQUENCE [LARGE SCALE GENOMIC DNA]</scope>
    <source>
        <strain evidence="2 3">ALS 81</strain>
    </source>
</reference>
<dbReference type="RefSeq" id="WP_120355403.1">
    <property type="nucleotide sequence ID" value="NZ_RAQO01000007.1"/>
</dbReference>
<organism evidence="2 3">
    <name type="scientific">Alginatibacterium sediminis</name>
    <dbReference type="NCBI Taxonomy" id="2164068"/>
    <lineage>
        <taxon>Bacteria</taxon>
        <taxon>Pseudomonadati</taxon>
        <taxon>Pseudomonadota</taxon>
        <taxon>Gammaproteobacteria</taxon>
        <taxon>Alteromonadales</taxon>
        <taxon>Alteromonadaceae</taxon>
        <taxon>Alginatibacterium</taxon>
    </lineage>
</organism>
<comment type="caution">
    <text evidence="2">The sequence shown here is derived from an EMBL/GenBank/DDBJ whole genome shotgun (WGS) entry which is preliminary data.</text>
</comment>